<accession>A0A504J118</accession>
<dbReference type="OrthoDB" id="1161323at2"/>
<name>A0A504J118_9FLAO</name>
<dbReference type="AlphaFoldDB" id="A0A504J118"/>
<dbReference type="Proteomes" id="UP000315540">
    <property type="component" value="Unassembled WGS sequence"/>
</dbReference>
<keyword evidence="2" id="KW-1185">Reference proteome</keyword>
<reference evidence="1 2" key="1">
    <citation type="submission" date="2019-06" db="EMBL/GenBank/DDBJ databases">
        <authorList>
            <person name="Meng X."/>
        </authorList>
    </citation>
    <scope>NUCLEOTIDE SEQUENCE [LARGE SCALE GENOMIC DNA]</scope>
    <source>
        <strain evidence="1 2">M625</strain>
    </source>
</reference>
<proteinExistence type="predicted"/>
<dbReference type="PROSITE" id="PS51257">
    <property type="entry name" value="PROKAR_LIPOPROTEIN"/>
    <property type="match status" value="1"/>
</dbReference>
<evidence type="ECO:0008006" key="3">
    <source>
        <dbReference type="Google" id="ProtNLM"/>
    </source>
</evidence>
<organism evidence="1 2">
    <name type="scientific">Aquimarina algicola</name>
    <dbReference type="NCBI Taxonomy" id="2589995"/>
    <lineage>
        <taxon>Bacteria</taxon>
        <taxon>Pseudomonadati</taxon>
        <taxon>Bacteroidota</taxon>
        <taxon>Flavobacteriia</taxon>
        <taxon>Flavobacteriales</taxon>
        <taxon>Flavobacteriaceae</taxon>
        <taxon>Aquimarina</taxon>
    </lineage>
</organism>
<comment type="caution">
    <text evidence="1">The sequence shown here is derived from an EMBL/GenBank/DDBJ whole genome shotgun (WGS) entry which is preliminary data.</text>
</comment>
<dbReference type="RefSeq" id="WP_140597440.1">
    <property type="nucleotide sequence ID" value="NZ_VFWZ01000010.1"/>
</dbReference>
<evidence type="ECO:0000313" key="2">
    <source>
        <dbReference type="Proteomes" id="UP000315540"/>
    </source>
</evidence>
<protein>
    <recommendedName>
        <fullName evidence="3">Lipoprotein</fullName>
    </recommendedName>
</protein>
<gene>
    <name evidence="1" type="ORF">FHK87_24060</name>
</gene>
<dbReference type="EMBL" id="VFWZ01000010">
    <property type="protein sequence ID" value="TPN81678.1"/>
    <property type="molecule type" value="Genomic_DNA"/>
</dbReference>
<evidence type="ECO:0000313" key="1">
    <source>
        <dbReference type="EMBL" id="TPN81678.1"/>
    </source>
</evidence>
<sequence>MQIKSMGNTFVSRIIIGVAILSTSFIGSCSYDTVETTDKTSIALPGDRFLVVEKTNKETTATGLFTKHNYGTTHRFSYTFALNPGKIKWNGGSGEPKHIIFCNDTTYIRYLKKKSIRTEVFDSISNTTIGNYHDEIQESFEKHIDKRYFFKLLGDDYWIEVSDEQYNAVKNSCEEYRIPNDNELSIFSPLDQ</sequence>